<sequence length="109" mass="12235">MNDAYDTLEARLDQAISILYSIDGHDNLAELTPQALSGTIGATRELIAQAQMAFQEICAEQPPKSVEVRIQDEPEGVRLMRELRSDVSGVLVCMNTYLNEYVRNGNYRE</sequence>
<name>A0AAW9RDH0_9GAMM</name>
<proteinExistence type="predicted"/>
<dbReference type="RefSeq" id="WP_354695589.1">
    <property type="nucleotide sequence ID" value="NZ_JAZHOG010000007.1"/>
</dbReference>
<dbReference type="EMBL" id="JAZHOG010000007">
    <property type="protein sequence ID" value="MEJ8568268.1"/>
    <property type="molecule type" value="Genomic_DNA"/>
</dbReference>
<evidence type="ECO:0000313" key="2">
    <source>
        <dbReference type="Proteomes" id="UP001359886"/>
    </source>
</evidence>
<dbReference type="Proteomes" id="UP001359886">
    <property type="component" value="Unassembled WGS sequence"/>
</dbReference>
<comment type="caution">
    <text evidence="1">The sequence shown here is derived from an EMBL/GenBank/DDBJ whole genome shotgun (WGS) entry which is preliminary data.</text>
</comment>
<accession>A0AAW9RDH0</accession>
<evidence type="ECO:0000313" key="1">
    <source>
        <dbReference type="EMBL" id="MEJ8568268.1"/>
    </source>
</evidence>
<organism evidence="1 2">
    <name type="scientific">Elongatibacter sediminis</name>
    <dbReference type="NCBI Taxonomy" id="3119006"/>
    <lineage>
        <taxon>Bacteria</taxon>
        <taxon>Pseudomonadati</taxon>
        <taxon>Pseudomonadota</taxon>
        <taxon>Gammaproteobacteria</taxon>
        <taxon>Chromatiales</taxon>
        <taxon>Wenzhouxiangellaceae</taxon>
        <taxon>Elongatibacter</taxon>
    </lineage>
</organism>
<dbReference type="AlphaFoldDB" id="A0AAW9RDH0"/>
<reference evidence="1 2" key="1">
    <citation type="submission" date="2024-02" db="EMBL/GenBank/DDBJ databases">
        <title>A novel Wenzhouxiangellaceae bacterium, isolated from coastal sediments.</title>
        <authorList>
            <person name="Du Z.-J."/>
            <person name="Ye Y.-Q."/>
            <person name="Zhang X.-Y."/>
        </authorList>
    </citation>
    <scope>NUCLEOTIDE SEQUENCE [LARGE SCALE GENOMIC DNA]</scope>
    <source>
        <strain evidence="1 2">CH-27</strain>
    </source>
</reference>
<protein>
    <submittedName>
        <fullName evidence="1">Uncharacterized protein</fullName>
    </submittedName>
</protein>
<keyword evidence="2" id="KW-1185">Reference proteome</keyword>
<gene>
    <name evidence="1" type="ORF">V3330_11585</name>
</gene>